<name>A0A3B1E5S5_9ZZZZ</name>
<accession>A0A3B1E5S5</accession>
<evidence type="ECO:0008006" key="4">
    <source>
        <dbReference type="Google" id="ProtNLM"/>
    </source>
</evidence>
<evidence type="ECO:0000259" key="1">
    <source>
        <dbReference type="Pfam" id="PF00534"/>
    </source>
</evidence>
<dbReference type="EMBL" id="UOGJ01000153">
    <property type="protein sequence ID" value="VAX38257.1"/>
    <property type="molecule type" value="Genomic_DNA"/>
</dbReference>
<dbReference type="AlphaFoldDB" id="A0A3B1E5S5"/>
<organism evidence="3">
    <name type="scientific">hydrothermal vent metagenome</name>
    <dbReference type="NCBI Taxonomy" id="652676"/>
    <lineage>
        <taxon>unclassified sequences</taxon>
        <taxon>metagenomes</taxon>
        <taxon>ecological metagenomes</taxon>
    </lineage>
</organism>
<dbReference type="SUPFAM" id="SSF53756">
    <property type="entry name" value="UDP-Glycosyltransferase/glycogen phosphorylase"/>
    <property type="match status" value="1"/>
</dbReference>
<dbReference type="PANTHER" id="PTHR12526:SF630">
    <property type="entry name" value="GLYCOSYLTRANSFERASE"/>
    <property type="match status" value="1"/>
</dbReference>
<feature type="domain" description="Glycosyl transferase family 1" evidence="1">
    <location>
        <begin position="183"/>
        <end position="347"/>
    </location>
</feature>
<dbReference type="PANTHER" id="PTHR12526">
    <property type="entry name" value="GLYCOSYLTRANSFERASE"/>
    <property type="match status" value="1"/>
</dbReference>
<reference evidence="3" key="1">
    <citation type="submission" date="2018-06" db="EMBL/GenBank/DDBJ databases">
        <authorList>
            <person name="Zhirakovskaya E."/>
        </authorList>
    </citation>
    <scope>NUCLEOTIDE SEQUENCE</scope>
</reference>
<protein>
    <recommendedName>
        <fullName evidence="4">Glycosyltransferase</fullName>
    </recommendedName>
</protein>
<dbReference type="Pfam" id="PF13439">
    <property type="entry name" value="Glyco_transf_4"/>
    <property type="match status" value="1"/>
</dbReference>
<gene>
    <name evidence="3" type="ORF">MNBD_UNCLBAC01-2034</name>
</gene>
<sequence length="372" mass="41792">MNKKIRVIHLAENLNVGGAEYVMTMIARGLDKKKYYVEVWGIARGGSMVNILQAQGTVVKILGIFSYSNPFNILKLAKFFKDFQPDIIHSHTYFSNTISRLAAKLAGVPTMVVHVHSIYSQYTARHLWVERFLSRWTTKVISCSDAVRQFVLQKEKINPSLTTTIPNGVDVQKFSNIEDNSSLRHELNIKSDDIVLTTIASLTPQKGHRYFLEALTEIIKINQNVKYFLIGDGPLRKELEEYVEKLGLGKYVQFLGIRHDVPLLLKISNIFILPSLREGLPLVIIEAMASGLPVIATDVGGTSEVVKEGVTGLLVPAKDVQKLIDAVVTLFNNPVDVKVMGEQGRKRAVKYFSQDIMLKQIEKIYQGCLSFK</sequence>
<dbReference type="InterPro" id="IPR001296">
    <property type="entry name" value="Glyco_trans_1"/>
</dbReference>
<evidence type="ECO:0000313" key="3">
    <source>
        <dbReference type="EMBL" id="VAX38257.1"/>
    </source>
</evidence>
<dbReference type="InterPro" id="IPR028098">
    <property type="entry name" value="Glyco_trans_4-like_N"/>
</dbReference>
<proteinExistence type="predicted"/>
<feature type="domain" description="Glycosyltransferase subfamily 4-like N-terminal" evidence="2">
    <location>
        <begin position="16"/>
        <end position="172"/>
    </location>
</feature>
<dbReference type="GO" id="GO:0016757">
    <property type="term" value="F:glycosyltransferase activity"/>
    <property type="evidence" value="ECO:0007669"/>
    <property type="project" value="InterPro"/>
</dbReference>
<dbReference type="Pfam" id="PF00534">
    <property type="entry name" value="Glycos_transf_1"/>
    <property type="match status" value="1"/>
</dbReference>
<evidence type="ECO:0000259" key="2">
    <source>
        <dbReference type="Pfam" id="PF13439"/>
    </source>
</evidence>
<dbReference type="Gene3D" id="3.40.50.2000">
    <property type="entry name" value="Glycogen Phosphorylase B"/>
    <property type="match status" value="2"/>
</dbReference>